<dbReference type="AlphaFoldDB" id="Q84SW5"/>
<feature type="region of interest" description="Disordered" evidence="1">
    <location>
        <begin position="1"/>
        <end position="129"/>
    </location>
</feature>
<organism evidence="2 3">
    <name type="scientific">Oryza sativa subsp. japonica</name>
    <name type="common">Rice</name>
    <dbReference type="NCBI Taxonomy" id="39947"/>
    <lineage>
        <taxon>Eukaryota</taxon>
        <taxon>Viridiplantae</taxon>
        <taxon>Streptophyta</taxon>
        <taxon>Embryophyta</taxon>
        <taxon>Tracheophyta</taxon>
        <taxon>Spermatophyta</taxon>
        <taxon>Magnoliopsida</taxon>
        <taxon>Liliopsida</taxon>
        <taxon>Poales</taxon>
        <taxon>Poaceae</taxon>
        <taxon>BOP clade</taxon>
        <taxon>Oryzoideae</taxon>
        <taxon>Oryzeae</taxon>
        <taxon>Oryzinae</taxon>
        <taxon>Oryza</taxon>
        <taxon>Oryza sativa</taxon>
    </lineage>
</organism>
<proteinExistence type="predicted"/>
<feature type="compositionally biased region" description="Basic and acidic residues" evidence="1">
    <location>
        <begin position="112"/>
        <end position="129"/>
    </location>
</feature>
<name>Q84SW5_ORYSJ</name>
<protein>
    <submittedName>
        <fullName evidence="2">Uncharacterized protein</fullName>
    </submittedName>
</protein>
<evidence type="ECO:0000313" key="2">
    <source>
        <dbReference type="EMBL" id="AAO72416.1"/>
    </source>
</evidence>
<dbReference type="Proteomes" id="UP000000763">
    <property type="component" value="Chromosome 3"/>
</dbReference>
<reference evidence="3" key="2">
    <citation type="journal article" date="2008" name="Nucleic Acids Res.">
        <title>The rice annotation project database (RAP-DB): 2008 update.</title>
        <authorList>
            <consortium name="The rice annotation project (RAP)"/>
        </authorList>
    </citation>
    <scope>GENOME REANNOTATION</scope>
    <source>
        <strain evidence="3">cv. Nipponbare</strain>
    </source>
</reference>
<reference evidence="3" key="1">
    <citation type="journal article" date="2005" name="Nature">
        <title>The map-based sequence of the rice genome.</title>
        <authorList>
            <consortium name="International rice genome sequencing project (IRGSP)"/>
            <person name="Matsumoto T."/>
            <person name="Wu J."/>
            <person name="Kanamori H."/>
            <person name="Katayose Y."/>
            <person name="Fujisawa M."/>
            <person name="Namiki N."/>
            <person name="Mizuno H."/>
            <person name="Yamamoto K."/>
            <person name="Antonio B.A."/>
            <person name="Baba T."/>
            <person name="Sakata K."/>
            <person name="Nagamura Y."/>
            <person name="Aoki H."/>
            <person name="Arikawa K."/>
            <person name="Arita K."/>
            <person name="Bito T."/>
            <person name="Chiden Y."/>
            <person name="Fujitsuka N."/>
            <person name="Fukunaka R."/>
            <person name="Hamada M."/>
            <person name="Harada C."/>
            <person name="Hayashi A."/>
            <person name="Hijishita S."/>
            <person name="Honda M."/>
            <person name="Hosokawa S."/>
            <person name="Ichikawa Y."/>
            <person name="Idonuma A."/>
            <person name="Iijima M."/>
            <person name="Ikeda M."/>
            <person name="Ikeno M."/>
            <person name="Ito K."/>
            <person name="Ito S."/>
            <person name="Ito T."/>
            <person name="Ito Y."/>
            <person name="Ito Y."/>
            <person name="Iwabuchi A."/>
            <person name="Kamiya K."/>
            <person name="Karasawa W."/>
            <person name="Kurita K."/>
            <person name="Katagiri S."/>
            <person name="Kikuta A."/>
            <person name="Kobayashi H."/>
            <person name="Kobayashi N."/>
            <person name="Machita K."/>
            <person name="Maehara T."/>
            <person name="Masukawa M."/>
            <person name="Mizubayashi T."/>
            <person name="Mukai Y."/>
            <person name="Nagasaki H."/>
            <person name="Nagata Y."/>
            <person name="Naito S."/>
            <person name="Nakashima M."/>
            <person name="Nakama Y."/>
            <person name="Nakamichi Y."/>
            <person name="Nakamura M."/>
            <person name="Meguro A."/>
            <person name="Negishi M."/>
            <person name="Ohta I."/>
            <person name="Ohta T."/>
            <person name="Okamoto M."/>
            <person name="Ono N."/>
            <person name="Saji S."/>
            <person name="Sakaguchi M."/>
            <person name="Sakai K."/>
            <person name="Shibata M."/>
            <person name="Shimokawa T."/>
            <person name="Song J."/>
            <person name="Takazaki Y."/>
            <person name="Terasawa K."/>
            <person name="Tsugane M."/>
            <person name="Tsuji K."/>
            <person name="Ueda S."/>
            <person name="Waki K."/>
            <person name="Yamagata H."/>
            <person name="Yamamoto M."/>
            <person name="Yamamoto S."/>
            <person name="Yamane H."/>
            <person name="Yoshiki S."/>
            <person name="Yoshihara R."/>
            <person name="Yukawa K."/>
            <person name="Zhong H."/>
            <person name="Yano M."/>
            <person name="Yuan Q."/>
            <person name="Ouyang S."/>
            <person name="Liu J."/>
            <person name="Jones K.M."/>
            <person name="Gansberger K."/>
            <person name="Moffat K."/>
            <person name="Hill J."/>
            <person name="Bera J."/>
            <person name="Fadrosh D."/>
            <person name="Jin S."/>
            <person name="Johri S."/>
            <person name="Kim M."/>
            <person name="Overton L."/>
            <person name="Reardon M."/>
            <person name="Tsitrin T."/>
            <person name="Vuong H."/>
            <person name="Weaver B."/>
            <person name="Ciecko A."/>
            <person name="Tallon L."/>
            <person name="Jackson J."/>
            <person name="Pai G."/>
            <person name="Aken S.V."/>
            <person name="Utterback T."/>
            <person name="Reidmuller S."/>
            <person name="Feldblyum T."/>
            <person name="Hsiao J."/>
            <person name="Zismann V."/>
            <person name="Iobst S."/>
            <person name="de Vazeille A.R."/>
            <person name="Buell C.R."/>
            <person name="Ying K."/>
            <person name="Li Y."/>
            <person name="Lu T."/>
            <person name="Huang Y."/>
            <person name="Zhao Q."/>
            <person name="Feng Q."/>
            <person name="Zhang L."/>
            <person name="Zhu J."/>
            <person name="Weng Q."/>
            <person name="Mu J."/>
            <person name="Lu Y."/>
            <person name="Fan D."/>
            <person name="Liu Y."/>
            <person name="Guan J."/>
            <person name="Zhang Y."/>
            <person name="Yu S."/>
            <person name="Liu X."/>
            <person name="Zhang Y."/>
            <person name="Hong G."/>
            <person name="Han B."/>
            <person name="Choisne N."/>
            <person name="Demange N."/>
            <person name="Orjeda G."/>
            <person name="Samain S."/>
            <person name="Cattolico L."/>
            <person name="Pelletier E."/>
            <person name="Couloux A."/>
            <person name="Segurens B."/>
            <person name="Wincker P."/>
            <person name="D'Hont A."/>
            <person name="Scarpelli C."/>
            <person name="Weissenbach J."/>
            <person name="Salanoubat M."/>
            <person name="Quetier F."/>
            <person name="Yu Y."/>
            <person name="Kim H.R."/>
            <person name="Rambo T."/>
            <person name="Currie J."/>
            <person name="Collura K."/>
            <person name="Luo M."/>
            <person name="Yang T."/>
            <person name="Ammiraju J.S.S."/>
            <person name="Engler F."/>
            <person name="Soderlund C."/>
            <person name="Wing R.A."/>
            <person name="Palmer L.E."/>
            <person name="de la Bastide M."/>
            <person name="Spiegel L."/>
            <person name="Nascimento L."/>
            <person name="Zutavern T."/>
            <person name="O'Shaughnessy A."/>
            <person name="Dike S."/>
            <person name="Dedhia N."/>
            <person name="Preston R."/>
            <person name="Balija V."/>
            <person name="McCombie W.R."/>
            <person name="Chow T."/>
            <person name="Chen H."/>
            <person name="Chung M."/>
            <person name="Chen C."/>
            <person name="Shaw J."/>
            <person name="Wu H."/>
            <person name="Hsiao K."/>
            <person name="Chao Y."/>
            <person name="Chu M."/>
            <person name="Cheng C."/>
            <person name="Hour A."/>
            <person name="Lee P."/>
            <person name="Lin S."/>
            <person name="Lin Y."/>
            <person name="Liou J."/>
            <person name="Liu S."/>
            <person name="Hsing Y."/>
            <person name="Raghuvanshi S."/>
            <person name="Mohanty A."/>
            <person name="Bharti A.K."/>
            <person name="Gaur A."/>
            <person name="Gupta V."/>
            <person name="Kumar D."/>
            <person name="Ravi V."/>
            <person name="Vij S."/>
            <person name="Kapur A."/>
            <person name="Khurana P."/>
            <person name="Khurana P."/>
            <person name="Khurana J.P."/>
            <person name="Tyagi A.K."/>
            <person name="Gaikwad K."/>
            <person name="Singh A."/>
            <person name="Dalal V."/>
            <person name="Srivastava S."/>
            <person name="Dixit A."/>
            <person name="Pal A.K."/>
            <person name="Ghazi I.A."/>
            <person name="Yadav M."/>
            <person name="Pandit A."/>
            <person name="Bhargava A."/>
            <person name="Sureshbabu K."/>
            <person name="Batra K."/>
            <person name="Sharma T.R."/>
            <person name="Mohapatra T."/>
            <person name="Singh N.K."/>
            <person name="Messing J."/>
            <person name="Nelson A.B."/>
            <person name="Fuks G."/>
            <person name="Kavchok S."/>
            <person name="Keizer G."/>
            <person name="Linton E."/>
            <person name="Llaca V."/>
            <person name="Song R."/>
            <person name="Tanyolac B."/>
            <person name="Young S."/>
            <person name="Ho-Il K."/>
            <person name="Hahn J.H."/>
            <person name="Sangsakoo G."/>
            <person name="Vanavichit A."/>
            <person name="de Mattos Luiz.A.T."/>
            <person name="Zimmer P.D."/>
            <person name="Malone G."/>
            <person name="Dellagostin O."/>
            <person name="de Oliveira A.C."/>
            <person name="Bevan M."/>
            <person name="Bancroft I."/>
            <person name="Minx P."/>
            <person name="Cordum H."/>
            <person name="Wilson R."/>
            <person name="Cheng Z."/>
            <person name="Jin W."/>
            <person name="Jiang J."/>
            <person name="Leong S.A."/>
            <person name="Iwama H."/>
            <person name="Gojobori T."/>
            <person name="Itoh T."/>
            <person name="Niimura Y."/>
            <person name="Fujii Y."/>
            <person name="Habara T."/>
            <person name="Sakai H."/>
            <person name="Sato Y."/>
            <person name="Wilson G."/>
            <person name="Kumar K."/>
            <person name="McCouch S."/>
            <person name="Juretic N."/>
            <person name="Hoen D."/>
            <person name="Wright S."/>
            <person name="Bruskiewich R."/>
            <person name="Bureau T."/>
            <person name="Miyao A."/>
            <person name="Hirochika H."/>
            <person name="Nishikawa T."/>
            <person name="Kadowaki K."/>
            <person name="Sugiura M."/>
            <person name="Burr B."/>
            <person name="Sasaki T."/>
        </authorList>
    </citation>
    <scope>NUCLEOTIDE SEQUENCE [LARGE SCALE GENOMIC DNA]</scope>
    <source>
        <strain evidence="3">cv. Nipponbare</strain>
    </source>
</reference>
<evidence type="ECO:0000256" key="1">
    <source>
        <dbReference type="SAM" id="MobiDB-lite"/>
    </source>
</evidence>
<dbReference type="EMBL" id="AC079889">
    <property type="protein sequence ID" value="AAO72416.1"/>
    <property type="molecule type" value="Genomic_DNA"/>
</dbReference>
<accession>Q84SW5</accession>
<gene>
    <name evidence="2" type="primary">OSJNBa0092M19.10</name>
</gene>
<evidence type="ECO:0000313" key="3">
    <source>
        <dbReference type="Proteomes" id="UP000000763"/>
    </source>
</evidence>
<sequence length="129" mass="13467">MPGRPNVPVEGPRHGPVNAGQSSSADHDARVGRSLPAVSCAGRGGGRCFRPGGARQKRRTRVEGSPARCARRKELAISGARVGSGRGPVARSLGARRPRRARGEELAGLDASRSRAREGSPAGRTREEG</sequence>